<evidence type="ECO:0000256" key="2">
    <source>
        <dbReference type="ARBA" id="ARBA00011245"/>
    </source>
</evidence>
<dbReference type="Gene3D" id="3.30.200.20">
    <property type="entry name" value="Phosphorylase Kinase, domain 1"/>
    <property type="match status" value="1"/>
</dbReference>
<evidence type="ECO:0000256" key="5">
    <source>
        <dbReference type="ARBA" id="ARBA00022679"/>
    </source>
</evidence>
<dbReference type="SMART" id="SM00054">
    <property type="entry name" value="EFh"/>
    <property type="match status" value="2"/>
</dbReference>
<keyword evidence="19" id="KW-1185">Reference proteome</keyword>
<dbReference type="GO" id="GO:0005509">
    <property type="term" value="F:calcium ion binding"/>
    <property type="evidence" value="ECO:0007669"/>
    <property type="project" value="InterPro"/>
</dbReference>
<keyword evidence="8" id="KW-0547">Nucleotide-binding</keyword>
<evidence type="ECO:0000256" key="11">
    <source>
        <dbReference type="ARBA" id="ARBA00022840"/>
    </source>
</evidence>
<feature type="region of interest" description="Disordered" evidence="15">
    <location>
        <begin position="1"/>
        <end position="37"/>
    </location>
</feature>
<dbReference type="InterPro" id="IPR050205">
    <property type="entry name" value="CDPK_Ser/Thr_kinases"/>
</dbReference>
<evidence type="ECO:0000313" key="19">
    <source>
        <dbReference type="Proteomes" id="UP001162131"/>
    </source>
</evidence>
<dbReference type="InterPro" id="IPR018247">
    <property type="entry name" value="EF_Hand_1_Ca_BS"/>
</dbReference>
<dbReference type="PROSITE" id="PS50011">
    <property type="entry name" value="PROTEIN_KINASE_DOM"/>
    <property type="match status" value="1"/>
</dbReference>
<evidence type="ECO:0000256" key="14">
    <source>
        <dbReference type="ARBA" id="ARBA00048679"/>
    </source>
</evidence>
<dbReference type="SUPFAM" id="SSF47473">
    <property type="entry name" value="EF-hand"/>
    <property type="match status" value="1"/>
</dbReference>
<dbReference type="InterPro" id="IPR002048">
    <property type="entry name" value="EF_hand_dom"/>
</dbReference>
<keyword evidence="4" id="KW-0723">Serine/threonine-protein kinase</keyword>
<dbReference type="InterPro" id="IPR011009">
    <property type="entry name" value="Kinase-like_dom_sf"/>
</dbReference>
<dbReference type="InterPro" id="IPR000719">
    <property type="entry name" value="Prot_kinase_dom"/>
</dbReference>
<accession>A0AAU9JMX7</accession>
<dbReference type="EMBL" id="CAJZBQ010000047">
    <property type="protein sequence ID" value="CAG9329221.1"/>
    <property type="molecule type" value="Genomic_DNA"/>
</dbReference>
<evidence type="ECO:0000256" key="8">
    <source>
        <dbReference type="ARBA" id="ARBA00022741"/>
    </source>
</evidence>
<gene>
    <name evidence="18" type="ORF">BSTOLATCC_MIC48047</name>
</gene>
<dbReference type="PROSITE" id="PS50222">
    <property type="entry name" value="EF_HAND_2"/>
    <property type="match status" value="2"/>
</dbReference>
<evidence type="ECO:0000256" key="3">
    <source>
        <dbReference type="ARBA" id="ARBA00012513"/>
    </source>
</evidence>
<dbReference type="EC" id="2.7.11.1" evidence="3"/>
<evidence type="ECO:0000256" key="1">
    <source>
        <dbReference type="ARBA" id="ARBA00001946"/>
    </source>
</evidence>
<feature type="domain" description="EF-hand" evidence="17">
    <location>
        <begin position="420"/>
        <end position="455"/>
    </location>
</feature>
<dbReference type="GO" id="GO:0005524">
    <property type="term" value="F:ATP binding"/>
    <property type="evidence" value="ECO:0007669"/>
    <property type="project" value="UniProtKB-KW"/>
</dbReference>
<keyword evidence="6" id="KW-0479">Metal-binding</keyword>
<comment type="similarity">
    <text evidence="12">Belongs to the protein kinase superfamily. Ser/Thr protein kinase family. CDPK subfamily.</text>
</comment>
<dbReference type="FunFam" id="1.10.510.10:FF:000571">
    <property type="entry name" value="Maternal embryonic leucine zipper kinase"/>
    <property type="match status" value="1"/>
</dbReference>
<evidence type="ECO:0000259" key="17">
    <source>
        <dbReference type="PROSITE" id="PS50222"/>
    </source>
</evidence>
<evidence type="ECO:0000256" key="12">
    <source>
        <dbReference type="ARBA" id="ARBA00024334"/>
    </source>
</evidence>
<evidence type="ECO:0000256" key="4">
    <source>
        <dbReference type="ARBA" id="ARBA00022527"/>
    </source>
</evidence>
<evidence type="ECO:0000256" key="13">
    <source>
        <dbReference type="ARBA" id="ARBA00047899"/>
    </source>
</evidence>
<dbReference type="FunFam" id="3.30.200.20:FF:000315">
    <property type="entry name" value="Calcium-dependent protein kinase 3"/>
    <property type="match status" value="1"/>
</dbReference>
<dbReference type="Proteomes" id="UP001162131">
    <property type="component" value="Unassembled WGS sequence"/>
</dbReference>
<keyword evidence="9" id="KW-0418">Kinase</keyword>
<keyword evidence="10" id="KW-0106">Calcium</keyword>
<keyword evidence="11" id="KW-0067">ATP-binding</keyword>
<protein>
    <recommendedName>
        <fullName evidence="3">non-specific serine/threonine protein kinase</fullName>
        <ecNumber evidence="3">2.7.11.1</ecNumber>
    </recommendedName>
</protein>
<feature type="compositionally biased region" description="Polar residues" evidence="15">
    <location>
        <begin position="1"/>
        <end position="29"/>
    </location>
</feature>
<sequence>MGCCNSSIANQNPVQSRKTSISSLGSQKNLKQKPRIPTRKGQIRDTYEIILIISSEGFGTVFKAIEKRSGYMRAIKEIQKSKLDLNSEEQMLCELEMLRSLHHPNIMKIFEVVESEFSYYIVTELLVGGDLSQKILSEIRFGEKLAAKYTQEIMTAVNYSHSNSVTFGCLKPEMLLFEAKDPDALLKITDFGVTQKPSEETNFFVKSEGIYYQAPEVFSGIFDSKCDVWSVGVIIYFMLCGRPPFVGSTPQEVIGYIKKGNIELNKGIWSHVSQEAKDLLRKTIEIDPEKRISAQEVLDHPWIKKHIFNEIEDVPLNHQIFEQLCNFRAKSKLDKKILAFIAARVQTFREESELRKLFKSLDTNGDGVISRQEILEGSKLLATSQQIDLDQIIENCDSDNCGRMDYSGFLVASTNWSLLFQKQEFEKAFQAYNITSNGYLSLNEFKRSIYGLEEAEWEKFSEEIDKNHEGIISVASLKDYLLKRLSSR</sequence>
<evidence type="ECO:0000256" key="15">
    <source>
        <dbReference type="SAM" id="MobiDB-lite"/>
    </source>
</evidence>
<dbReference type="Pfam" id="PF13405">
    <property type="entry name" value="EF-hand_6"/>
    <property type="match status" value="1"/>
</dbReference>
<evidence type="ECO:0000259" key="16">
    <source>
        <dbReference type="PROSITE" id="PS50011"/>
    </source>
</evidence>
<dbReference type="Pfam" id="PF00069">
    <property type="entry name" value="Pkinase"/>
    <property type="match status" value="1"/>
</dbReference>
<evidence type="ECO:0000256" key="10">
    <source>
        <dbReference type="ARBA" id="ARBA00022837"/>
    </source>
</evidence>
<evidence type="ECO:0000256" key="7">
    <source>
        <dbReference type="ARBA" id="ARBA00022737"/>
    </source>
</evidence>
<dbReference type="CDD" id="cd05117">
    <property type="entry name" value="STKc_CAMK"/>
    <property type="match status" value="1"/>
</dbReference>
<dbReference type="InterPro" id="IPR011992">
    <property type="entry name" value="EF-hand-dom_pair"/>
</dbReference>
<evidence type="ECO:0000256" key="9">
    <source>
        <dbReference type="ARBA" id="ARBA00022777"/>
    </source>
</evidence>
<keyword evidence="7" id="KW-0677">Repeat</keyword>
<keyword evidence="5" id="KW-0808">Transferase</keyword>
<comment type="cofactor">
    <cofactor evidence="1">
        <name>Mg(2+)</name>
        <dbReference type="ChEBI" id="CHEBI:18420"/>
    </cofactor>
</comment>
<feature type="domain" description="Protein kinase" evidence="16">
    <location>
        <begin position="47"/>
        <end position="303"/>
    </location>
</feature>
<dbReference type="Gene3D" id="1.10.238.10">
    <property type="entry name" value="EF-hand"/>
    <property type="match status" value="2"/>
</dbReference>
<dbReference type="AlphaFoldDB" id="A0AAU9JMX7"/>
<comment type="subunit">
    <text evidence="2">Monomer.</text>
</comment>
<reference evidence="18" key="1">
    <citation type="submission" date="2021-09" db="EMBL/GenBank/DDBJ databases">
        <authorList>
            <consortium name="AG Swart"/>
            <person name="Singh M."/>
            <person name="Singh A."/>
            <person name="Seah K."/>
            <person name="Emmerich C."/>
        </authorList>
    </citation>
    <scope>NUCLEOTIDE SEQUENCE</scope>
    <source>
        <strain evidence="18">ATCC30299</strain>
    </source>
</reference>
<dbReference type="Gene3D" id="1.10.510.10">
    <property type="entry name" value="Transferase(Phosphotransferase) domain 1"/>
    <property type="match status" value="1"/>
</dbReference>
<comment type="catalytic activity">
    <reaction evidence="14">
        <text>L-seryl-[protein] + ATP = O-phospho-L-seryl-[protein] + ADP + H(+)</text>
        <dbReference type="Rhea" id="RHEA:17989"/>
        <dbReference type="Rhea" id="RHEA-COMP:9863"/>
        <dbReference type="Rhea" id="RHEA-COMP:11604"/>
        <dbReference type="ChEBI" id="CHEBI:15378"/>
        <dbReference type="ChEBI" id="CHEBI:29999"/>
        <dbReference type="ChEBI" id="CHEBI:30616"/>
        <dbReference type="ChEBI" id="CHEBI:83421"/>
        <dbReference type="ChEBI" id="CHEBI:456216"/>
        <dbReference type="EC" id="2.7.11.1"/>
    </reaction>
</comment>
<dbReference type="PANTHER" id="PTHR24349">
    <property type="entry name" value="SERINE/THREONINE-PROTEIN KINASE"/>
    <property type="match status" value="1"/>
</dbReference>
<dbReference type="PROSITE" id="PS00018">
    <property type="entry name" value="EF_HAND_1"/>
    <property type="match status" value="1"/>
</dbReference>
<name>A0AAU9JMX7_9CILI</name>
<comment type="catalytic activity">
    <reaction evidence="13">
        <text>L-threonyl-[protein] + ATP = O-phospho-L-threonyl-[protein] + ADP + H(+)</text>
        <dbReference type="Rhea" id="RHEA:46608"/>
        <dbReference type="Rhea" id="RHEA-COMP:11060"/>
        <dbReference type="Rhea" id="RHEA-COMP:11605"/>
        <dbReference type="ChEBI" id="CHEBI:15378"/>
        <dbReference type="ChEBI" id="CHEBI:30013"/>
        <dbReference type="ChEBI" id="CHEBI:30616"/>
        <dbReference type="ChEBI" id="CHEBI:61977"/>
        <dbReference type="ChEBI" id="CHEBI:456216"/>
        <dbReference type="EC" id="2.7.11.1"/>
    </reaction>
</comment>
<proteinExistence type="inferred from homology"/>
<evidence type="ECO:0000256" key="6">
    <source>
        <dbReference type="ARBA" id="ARBA00022723"/>
    </source>
</evidence>
<organism evidence="18 19">
    <name type="scientific">Blepharisma stoltei</name>
    <dbReference type="NCBI Taxonomy" id="1481888"/>
    <lineage>
        <taxon>Eukaryota</taxon>
        <taxon>Sar</taxon>
        <taxon>Alveolata</taxon>
        <taxon>Ciliophora</taxon>
        <taxon>Postciliodesmatophora</taxon>
        <taxon>Heterotrichea</taxon>
        <taxon>Heterotrichida</taxon>
        <taxon>Blepharismidae</taxon>
        <taxon>Blepharisma</taxon>
    </lineage>
</organism>
<comment type="caution">
    <text evidence="18">The sequence shown here is derived from an EMBL/GenBank/DDBJ whole genome shotgun (WGS) entry which is preliminary data.</text>
</comment>
<evidence type="ECO:0000313" key="18">
    <source>
        <dbReference type="EMBL" id="CAG9329221.1"/>
    </source>
</evidence>
<dbReference type="SUPFAM" id="SSF56112">
    <property type="entry name" value="Protein kinase-like (PK-like)"/>
    <property type="match status" value="1"/>
</dbReference>
<feature type="domain" description="EF-hand" evidence="17">
    <location>
        <begin position="349"/>
        <end position="384"/>
    </location>
</feature>
<dbReference type="GO" id="GO:0004674">
    <property type="term" value="F:protein serine/threonine kinase activity"/>
    <property type="evidence" value="ECO:0007669"/>
    <property type="project" value="UniProtKB-KW"/>
</dbReference>